<evidence type="ECO:0000259" key="6">
    <source>
        <dbReference type="Pfam" id="PF00294"/>
    </source>
</evidence>
<feature type="domain" description="DUF2090" evidence="7">
    <location>
        <begin position="333"/>
        <end position="437"/>
    </location>
</feature>
<dbReference type="InterPro" id="IPR050306">
    <property type="entry name" value="PfkB_Carbo_kinase"/>
</dbReference>
<dbReference type="InterPro" id="IPR029056">
    <property type="entry name" value="Ribokinase-like"/>
</dbReference>
<dbReference type="EC" id="2.7.1.92" evidence="8"/>
<sequence>MSKLQFPAPRRHDLACLGRLAVDLYAQQFGARLEDARSFAMYLGGSSANLAFGVARLGCKTAMISRVGDEQLGRFLNETLQREGCDTSQVQTDPERLTALVLLGLKDRDTFPLLFVRENCADMAIEAEQISEDFVAGCRALAITGTHLSTPTTRLASLTALSYARRHGTTTVLDIDYRPVLWGLTPRGAGENRYVPDAAVTAQLQQALPWFDLLVGTEEEFFIAGGVTNDLIASLRVVRELCPDATLVVKRGALGCCVIEGEIPDDIDAAPTYRGERVEVLNVLGAGDAFLSGLLASLLQGKDWAESTRVANACGAIVVSRHACSAAMPTPAELAHWFGGSRNPQVDADQQLAHLHRVTAARRDWNELCVMAFDHRAQFYDIARAAGADEARIPALKRLLVQAAEQVERSRQLQGHTGVLIDGGDYGRDALASASCQPMHSGSSAPTCRTNRSPIIRSCPAPS</sequence>
<dbReference type="CDD" id="cd01166">
    <property type="entry name" value="KdgK"/>
    <property type="match status" value="1"/>
</dbReference>
<feature type="non-terminal residue" evidence="8">
    <location>
        <position position="463"/>
    </location>
</feature>
<keyword evidence="5" id="KW-0067">ATP-binding</keyword>
<evidence type="ECO:0000259" key="7">
    <source>
        <dbReference type="Pfam" id="PF09863"/>
    </source>
</evidence>
<keyword evidence="4 8" id="KW-0418">Kinase</keyword>
<dbReference type="Gene3D" id="3.40.1190.20">
    <property type="match status" value="1"/>
</dbReference>
<dbReference type="AlphaFoldDB" id="A0A7C9MVJ8"/>
<reference evidence="8 9" key="1">
    <citation type="submission" date="2019-09" db="EMBL/GenBank/DDBJ databases">
        <title>Identification of Malikia spinosa a prominent benzene-, toluene-, and ethylbenzene-degrading bacterium: enrichment, isolation and whole genome sequencing.</title>
        <authorList>
            <person name="Tancsics A."/>
            <person name="Revesz F."/>
            <person name="Kriszt B."/>
        </authorList>
    </citation>
    <scope>NUCLEOTIDE SEQUENCE [LARGE SCALE GENOMIC DNA]</scope>
    <source>
        <strain evidence="8 9">AB6</strain>
    </source>
</reference>
<feature type="domain" description="Carbohydrate kinase PfkB" evidence="6">
    <location>
        <begin position="12"/>
        <end position="330"/>
    </location>
</feature>
<dbReference type="NCBIfam" id="TIGR04382">
    <property type="entry name" value="myo_inos_iolC_N"/>
    <property type="match status" value="1"/>
</dbReference>
<accession>A0A7C9MVJ8</accession>
<dbReference type="RefSeq" id="WP_161125578.1">
    <property type="nucleotide sequence ID" value="NZ_VYSB01000012.1"/>
</dbReference>
<dbReference type="InterPro" id="IPR030830">
    <property type="entry name" value="Myo_inos_IolC"/>
</dbReference>
<keyword evidence="2 8" id="KW-0808">Transferase</keyword>
<dbReference type="Gene3D" id="2.20.150.10">
    <property type="entry name" value="putative 5-dehydro-2- deoxygluconokinase"/>
    <property type="match status" value="1"/>
</dbReference>
<dbReference type="SUPFAM" id="SSF53613">
    <property type="entry name" value="Ribokinase-like"/>
    <property type="match status" value="1"/>
</dbReference>
<dbReference type="PANTHER" id="PTHR43085:SF49">
    <property type="entry name" value="5-DEHYDRO-2-DEOXYGLUCONOKINASE"/>
    <property type="match status" value="1"/>
</dbReference>
<organism evidence="8 9">
    <name type="scientific">Malikia spinosa</name>
    <dbReference type="NCBI Taxonomy" id="86180"/>
    <lineage>
        <taxon>Bacteria</taxon>
        <taxon>Pseudomonadati</taxon>
        <taxon>Pseudomonadota</taxon>
        <taxon>Betaproteobacteria</taxon>
        <taxon>Burkholderiales</taxon>
        <taxon>Comamonadaceae</taxon>
        <taxon>Malikia</taxon>
    </lineage>
</organism>
<gene>
    <name evidence="8" type="primary">iolC</name>
    <name evidence="8" type="ORF">F5985_11995</name>
</gene>
<evidence type="ECO:0000256" key="2">
    <source>
        <dbReference type="ARBA" id="ARBA00022679"/>
    </source>
</evidence>
<dbReference type="GO" id="GO:0047590">
    <property type="term" value="F:5-dehydro-2-deoxygluconokinase activity"/>
    <property type="evidence" value="ECO:0007669"/>
    <property type="project" value="UniProtKB-EC"/>
</dbReference>
<dbReference type="Pfam" id="PF00294">
    <property type="entry name" value="PfkB"/>
    <property type="match status" value="1"/>
</dbReference>
<evidence type="ECO:0000256" key="4">
    <source>
        <dbReference type="ARBA" id="ARBA00022777"/>
    </source>
</evidence>
<evidence type="ECO:0000256" key="5">
    <source>
        <dbReference type="ARBA" id="ARBA00022840"/>
    </source>
</evidence>
<dbReference type="InterPro" id="IPR011611">
    <property type="entry name" value="PfkB_dom"/>
</dbReference>
<keyword evidence="3" id="KW-0547">Nucleotide-binding</keyword>
<name>A0A7C9MVJ8_9BURK</name>
<evidence type="ECO:0000313" key="9">
    <source>
        <dbReference type="Proteomes" id="UP000481947"/>
    </source>
</evidence>
<evidence type="ECO:0000256" key="3">
    <source>
        <dbReference type="ARBA" id="ARBA00022741"/>
    </source>
</evidence>
<dbReference type="Proteomes" id="UP000481947">
    <property type="component" value="Unassembled WGS sequence"/>
</dbReference>
<dbReference type="InterPro" id="IPR023314">
    <property type="entry name" value="Myo_inos_IolC-like_sf"/>
</dbReference>
<dbReference type="PROSITE" id="PS00584">
    <property type="entry name" value="PFKB_KINASES_2"/>
    <property type="match status" value="1"/>
</dbReference>
<dbReference type="PANTHER" id="PTHR43085">
    <property type="entry name" value="HEXOKINASE FAMILY MEMBER"/>
    <property type="match status" value="1"/>
</dbReference>
<evidence type="ECO:0000313" key="8">
    <source>
        <dbReference type="EMBL" id="MYZ52837.1"/>
    </source>
</evidence>
<dbReference type="InterPro" id="IPR002173">
    <property type="entry name" value="Carboh/pur_kinase_PfkB_CS"/>
</dbReference>
<comment type="similarity">
    <text evidence="1">Belongs to the carbohydrate kinase PfkB family.</text>
</comment>
<dbReference type="InterPro" id="IPR018659">
    <property type="entry name" value="DUF2090"/>
</dbReference>
<protein>
    <submittedName>
        <fullName evidence="8">5-dehydro-2-deoxygluconokinase</fullName>
        <ecNumber evidence="8">2.7.1.92</ecNumber>
    </submittedName>
</protein>
<dbReference type="Pfam" id="PF09863">
    <property type="entry name" value="DUF2090"/>
    <property type="match status" value="1"/>
</dbReference>
<comment type="caution">
    <text evidence="8">The sequence shown here is derived from an EMBL/GenBank/DDBJ whole genome shotgun (WGS) entry which is preliminary data.</text>
</comment>
<dbReference type="GO" id="GO:0005524">
    <property type="term" value="F:ATP binding"/>
    <property type="evidence" value="ECO:0007669"/>
    <property type="project" value="UniProtKB-KW"/>
</dbReference>
<evidence type="ECO:0000256" key="1">
    <source>
        <dbReference type="ARBA" id="ARBA00010688"/>
    </source>
</evidence>
<proteinExistence type="inferred from homology"/>
<dbReference type="Gene3D" id="3.20.20.70">
    <property type="entry name" value="Aldolase class I"/>
    <property type="match status" value="1"/>
</dbReference>
<dbReference type="InterPro" id="IPR013785">
    <property type="entry name" value="Aldolase_TIM"/>
</dbReference>
<dbReference type="EMBL" id="VYSB01000012">
    <property type="protein sequence ID" value="MYZ52837.1"/>
    <property type="molecule type" value="Genomic_DNA"/>
</dbReference>